<sequence length="116" mass="13406">MMRTAFFIMVLVFAMTLSYPNAQPTDPQGCQNAFRNITEGCRQHLREFFHFHFGFGGLKKACCGTVVNVTDLCWPVLFPSQPYIRFTLKSICTKPNFFFSSEYLILRIKAHPKTLQ</sequence>
<name>A0A816LS21_BRANA</name>
<organism evidence="4">
    <name type="scientific">Brassica napus</name>
    <name type="common">Rape</name>
    <dbReference type="NCBI Taxonomy" id="3708"/>
    <lineage>
        <taxon>Eukaryota</taxon>
        <taxon>Viridiplantae</taxon>
        <taxon>Streptophyta</taxon>
        <taxon>Embryophyta</taxon>
        <taxon>Tracheophyta</taxon>
        <taxon>Spermatophyta</taxon>
        <taxon>Magnoliopsida</taxon>
        <taxon>eudicotyledons</taxon>
        <taxon>Gunneridae</taxon>
        <taxon>Pentapetalae</taxon>
        <taxon>rosids</taxon>
        <taxon>malvids</taxon>
        <taxon>Brassicales</taxon>
        <taxon>Brassicaceae</taxon>
        <taxon>Brassiceae</taxon>
        <taxon>Brassica</taxon>
    </lineage>
</organism>
<keyword evidence="1 2" id="KW-0732">Signal</keyword>
<reference evidence="4" key="1">
    <citation type="submission" date="2021-01" db="EMBL/GenBank/DDBJ databases">
        <authorList>
            <consortium name="Genoscope - CEA"/>
            <person name="William W."/>
        </authorList>
    </citation>
    <scope>NUCLEOTIDE SEQUENCE</scope>
</reference>
<evidence type="ECO:0000259" key="3">
    <source>
        <dbReference type="Pfam" id="PF05617"/>
    </source>
</evidence>
<feature type="domain" description="Prolamin-like" evidence="3">
    <location>
        <begin position="38"/>
        <end position="82"/>
    </location>
</feature>
<feature type="signal peptide" evidence="2">
    <location>
        <begin position="1"/>
        <end position="22"/>
    </location>
</feature>
<feature type="chain" id="PRO_5032419717" evidence="2">
    <location>
        <begin position="23"/>
        <end position="116"/>
    </location>
</feature>
<dbReference type="InterPro" id="IPR008502">
    <property type="entry name" value="Prolamin-like"/>
</dbReference>
<evidence type="ECO:0000256" key="1">
    <source>
        <dbReference type="ARBA" id="ARBA00022729"/>
    </source>
</evidence>
<gene>
    <name evidence="4" type="ORF">DARMORV10_C07P08320.1</name>
</gene>
<proteinExistence type="predicted"/>
<evidence type="ECO:0000313" key="4">
    <source>
        <dbReference type="EMBL" id="CAF1956698.1"/>
    </source>
</evidence>
<dbReference type="PANTHER" id="PTHR31181:SF81">
    <property type="entry name" value="ECA1 GAMETOGENESIS FAMILY PROTEIN-RELATED"/>
    <property type="match status" value="1"/>
</dbReference>
<accession>A0A816LS21</accession>
<dbReference type="EMBL" id="HG994371">
    <property type="protein sequence ID" value="CAF1956698.1"/>
    <property type="molecule type" value="Genomic_DNA"/>
</dbReference>
<dbReference type="AlphaFoldDB" id="A0A816LS21"/>
<evidence type="ECO:0000256" key="2">
    <source>
        <dbReference type="SAM" id="SignalP"/>
    </source>
</evidence>
<dbReference type="Proteomes" id="UP001295469">
    <property type="component" value="Chromosome C07"/>
</dbReference>
<protein>
    <submittedName>
        <fullName evidence="4">(rape) hypothetical protein</fullName>
    </submittedName>
</protein>
<dbReference type="PANTHER" id="PTHR31181">
    <property type="entry name" value="EGG CELL-SECRETED PROTEIN 1.4"/>
    <property type="match status" value="1"/>
</dbReference>
<dbReference type="Pfam" id="PF05617">
    <property type="entry name" value="Prolamin_like"/>
    <property type="match status" value="1"/>
</dbReference>